<dbReference type="InterPro" id="IPR000914">
    <property type="entry name" value="SBP_5_dom"/>
</dbReference>
<evidence type="ECO:0000259" key="3">
    <source>
        <dbReference type="Pfam" id="PF12793"/>
    </source>
</evidence>
<keyword evidence="5" id="KW-1185">Reference proteome</keyword>
<feature type="domain" description="Solute-binding protein family 5" evidence="2">
    <location>
        <begin position="164"/>
        <end position="306"/>
    </location>
</feature>
<dbReference type="STRING" id="1219080.VEZ01S_23_00150"/>
<dbReference type="AlphaFoldDB" id="U3CPJ7"/>
<keyword evidence="1" id="KW-0238">DNA-binding</keyword>
<dbReference type="Pfam" id="PF12793">
    <property type="entry name" value="SgrR_N"/>
    <property type="match status" value="1"/>
</dbReference>
<accession>U3CPJ7</accession>
<dbReference type="EMBL" id="BATM01000023">
    <property type="protein sequence ID" value="GAD80063.1"/>
    <property type="molecule type" value="Genomic_DNA"/>
</dbReference>
<evidence type="ECO:0000259" key="2">
    <source>
        <dbReference type="Pfam" id="PF00496"/>
    </source>
</evidence>
<protein>
    <submittedName>
        <fullName evidence="4">Putative transcriptional regulator</fullName>
    </submittedName>
</protein>
<dbReference type="PANTHER" id="PTHR30290:SF72">
    <property type="entry name" value="HTH-TYPE TRANSCRIPTIONAL REGULATOR SGRR"/>
    <property type="match status" value="1"/>
</dbReference>
<comment type="caution">
    <text evidence="4">The sequence shown here is derived from an EMBL/GenBank/DDBJ whole genome shotgun (WGS) entry which is preliminary data.</text>
</comment>
<sequence>MSSPRLRTQFETLFEHFKGQDSDTRIEDITEILFCTRRNARIVLNKLSEEGWIEWHPSAGRGKQSRLVFKQNRQDVGEGLAKRYLEEGRIGQALQVLNQDANRLTQVIQDYLGVQHRQGQQVVSLPYYRPLAMLNPSKPHRRSEQNIIQQVFSGLTQLDENDELTQDLAHTWEHIDGLHWRFYLRAKVRFHNGQLLETEHVVSHLNALSTLPMFAHIKHASTPSPLVIDIELTRADFYFDVLLAETAAKVLPYNSTDIEDFDRLPSGTGPYRVAVNDDKRLTLEAFDGYFGFRPLVDRVEVWVIDEIHSSMVYPSLSQPIISTQRSDDDVALDPGCTYIAVNQNTGLGADGQWKRYFAAKLNTFNLFSQLSEESIVELGLLPAHGLKPGWYHSHPQAALAPPSSETVSIAYHSEHPVFPTLAKAIASLLKQDGLAVKFIRYEHIPDEVNDIDLWIKPMGLGTHRDDTLRGWLLGYSDIQLLSTPDHFAHIQRSIERWQQSANLAFPAREIGRYLVEEQLIIPMFHCWLGVSKDHCGALQNAKCNALGWFDFSKVWVMPEHPKRISHQSHE</sequence>
<dbReference type="GO" id="GO:1904680">
    <property type="term" value="F:peptide transmembrane transporter activity"/>
    <property type="evidence" value="ECO:0007669"/>
    <property type="project" value="TreeGrafter"/>
</dbReference>
<dbReference type="SUPFAM" id="SSF53850">
    <property type="entry name" value="Periplasmic binding protein-like II"/>
    <property type="match status" value="1"/>
</dbReference>
<evidence type="ECO:0000313" key="4">
    <source>
        <dbReference type="EMBL" id="GAD80063.1"/>
    </source>
</evidence>
<dbReference type="Proteomes" id="UP000016562">
    <property type="component" value="Unassembled WGS sequence"/>
</dbReference>
<dbReference type="GO" id="GO:0003677">
    <property type="term" value="F:DNA binding"/>
    <property type="evidence" value="ECO:0007669"/>
    <property type="project" value="UniProtKB-KW"/>
</dbReference>
<feature type="domain" description="Transcriptional regulator SgrR N-terminal HTH" evidence="3">
    <location>
        <begin position="5"/>
        <end position="119"/>
    </location>
</feature>
<dbReference type="GO" id="GO:0015833">
    <property type="term" value="P:peptide transport"/>
    <property type="evidence" value="ECO:0007669"/>
    <property type="project" value="TreeGrafter"/>
</dbReference>
<dbReference type="CDD" id="cd08507">
    <property type="entry name" value="PBP2_SgrR_like"/>
    <property type="match status" value="1"/>
</dbReference>
<proteinExistence type="predicted"/>
<dbReference type="Gene3D" id="3.40.190.10">
    <property type="entry name" value="Periplasmic binding protein-like II"/>
    <property type="match status" value="1"/>
</dbReference>
<dbReference type="Pfam" id="PF00496">
    <property type="entry name" value="SBP_bac_5"/>
    <property type="match status" value="1"/>
</dbReference>
<reference evidence="4 5" key="1">
    <citation type="submission" date="2013-09" db="EMBL/GenBank/DDBJ databases">
        <title>Whole genome shotgun sequence of Vibrio ezurae NBRC 102218.</title>
        <authorList>
            <person name="Yoshida I."/>
            <person name="Hosoyama A."/>
            <person name="Numata M."/>
            <person name="Hashimoto M."/>
            <person name="Hosoyama Y."/>
            <person name="Tsuchikane K."/>
            <person name="Noguchi M."/>
            <person name="Hirakata S."/>
            <person name="Ichikawa N."/>
            <person name="Ohji S."/>
            <person name="Yamazoe A."/>
            <person name="Fujita N."/>
        </authorList>
    </citation>
    <scope>NUCLEOTIDE SEQUENCE [LARGE SCALE GENOMIC DNA]</scope>
    <source>
        <strain evidence="4 5">NBRC 102218</strain>
    </source>
</reference>
<evidence type="ECO:0000256" key="1">
    <source>
        <dbReference type="ARBA" id="ARBA00023125"/>
    </source>
</evidence>
<dbReference type="eggNOG" id="COG4533">
    <property type="taxonomic scope" value="Bacteria"/>
</dbReference>
<gene>
    <name evidence="4" type="ORF">VEZ01S_23_00150</name>
</gene>
<dbReference type="InterPro" id="IPR025370">
    <property type="entry name" value="SgrR_HTH_N"/>
</dbReference>
<dbReference type="PANTHER" id="PTHR30290">
    <property type="entry name" value="PERIPLASMIC BINDING COMPONENT OF ABC TRANSPORTER"/>
    <property type="match status" value="1"/>
</dbReference>
<dbReference type="RefSeq" id="WP_021713771.1">
    <property type="nucleotide sequence ID" value="NZ_BATM01000023.1"/>
</dbReference>
<evidence type="ECO:0000313" key="5">
    <source>
        <dbReference type="Proteomes" id="UP000016562"/>
    </source>
</evidence>
<organism evidence="4 5">
    <name type="scientific">Vibrio ezurae NBRC 102218</name>
    <dbReference type="NCBI Taxonomy" id="1219080"/>
    <lineage>
        <taxon>Bacteria</taxon>
        <taxon>Pseudomonadati</taxon>
        <taxon>Pseudomonadota</taxon>
        <taxon>Gammaproteobacteria</taxon>
        <taxon>Vibrionales</taxon>
        <taxon>Vibrionaceae</taxon>
        <taxon>Vibrio</taxon>
    </lineage>
</organism>
<name>U3CPJ7_9VIBR</name>
<dbReference type="InterPro" id="IPR039424">
    <property type="entry name" value="SBP_5"/>
</dbReference>
<dbReference type="OrthoDB" id="5894719at2"/>